<keyword evidence="6" id="KW-1185">Reference proteome</keyword>
<evidence type="ECO:0000256" key="2">
    <source>
        <dbReference type="ARBA" id="ARBA00022801"/>
    </source>
</evidence>
<evidence type="ECO:0000256" key="1">
    <source>
        <dbReference type="ARBA" id="ARBA00010088"/>
    </source>
</evidence>
<organism evidence="5 6">
    <name type="scientific">Tolypocladium capitatum</name>
    <dbReference type="NCBI Taxonomy" id="45235"/>
    <lineage>
        <taxon>Eukaryota</taxon>
        <taxon>Fungi</taxon>
        <taxon>Dikarya</taxon>
        <taxon>Ascomycota</taxon>
        <taxon>Pezizomycotina</taxon>
        <taxon>Sordariomycetes</taxon>
        <taxon>Hypocreomycetidae</taxon>
        <taxon>Hypocreales</taxon>
        <taxon>Ophiocordycipitaceae</taxon>
        <taxon>Tolypocladium</taxon>
    </lineage>
</organism>
<name>A0A2K3QPU5_9HYPO</name>
<dbReference type="STRING" id="45235.A0A2K3QPU5"/>
<dbReference type="PANTHER" id="PTHR43248">
    <property type="entry name" value="2-SUCCINYL-6-HYDROXY-2,4-CYCLOHEXADIENE-1-CARBOXYLATE SYNTHASE"/>
    <property type="match status" value="1"/>
</dbReference>
<proteinExistence type="inferred from homology"/>
<reference evidence="5 6" key="1">
    <citation type="submission" date="2017-08" db="EMBL/GenBank/DDBJ databases">
        <title>Harnessing the power of phylogenomics to disentangle the directionality and signatures of interkingdom host jumping in the parasitic fungal genus Tolypocladium.</title>
        <authorList>
            <person name="Quandt C.A."/>
            <person name="Patterson W."/>
            <person name="Spatafora J.W."/>
        </authorList>
    </citation>
    <scope>NUCLEOTIDE SEQUENCE [LARGE SCALE GENOMIC DNA]</scope>
    <source>
        <strain evidence="5 6">CBS 113982</strain>
    </source>
</reference>
<dbReference type="InterPro" id="IPR051601">
    <property type="entry name" value="Serine_prot/Carboxylest_S33"/>
</dbReference>
<dbReference type="EMBL" id="NRSZ01000097">
    <property type="protein sequence ID" value="PNY29548.1"/>
    <property type="molecule type" value="Genomic_DNA"/>
</dbReference>
<dbReference type="AlphaFoldDB" id="A0A2K3QPU5"/>
<dbReference type="OrthoDB" id="425534at2759"/>
<evidence type="ECO:0000313" key="6">
    <source>
        <dbReference type="Proteomes" id="UP000236621"/>
    </source>
</evidence>
<gene>
    <name evidence="5" type="ORF">TCAP_00540</name>
</gene>
<dbReference type="SUPFAM" id="SSF53474">
    <property type="entry name" value="alpha/beta-Hydrolases"/>
    <property type="match status" value="1"/>
</dbReference>
<dbReference type="PANTHER" id="PTHR43248:SF25">
    <property type="entry name" value="AB HYDROLASE-1 DOMAIN-CONTAINING PROTEIN-RELATED"/>
    <property type="match status" value="1"/>
</dbReference>
<dbReference type="InterPro" id="IPR029058">
    <property type="entry name" value="AB_hydrolase_fold"/>
</dbReference>
<sequence>MRSNALLVAAGLPGLAPALSQAADRTPAFDWDSITPSRDLGYHDCYGGFRCARLVLPLDWQNATADDRTVALAVIKLPAVVPASDPSFAGPILTNPGGPGGSGVAFIQSFGRRLRRIADKPGRRHYDIVSFDPRGVANSWPRADCFPGDLLTRDAVMLEARGHGALDSGKLSVPHALGLFAGFGRRCLEAEAHGLNGGDIMGYMSTPSVARDMVEMIDKIEELRGRESESRGHRPELKRRSGDADDDDLVRLQYIGFSYGTILGNYFASMFPGRVGRIVLDGVSNASDYSTGPGWLTNLVDADEIASDFFSGCHAAGPSVCALARSADSSGADIRARFDAWLNAIDESPLVSVTPAGNIVVVSSRDVRGLMGSAMYSPIQQFTRLADILNATMAGNATALVAVMDTAGSVPHLKDACTVAGNATDAERNVDRAEGGFSVLCADGDSLADKDAAWWRRYVEKQVQTSSLMGAYWSTIRLSCSAWPFRTNWSFKGPFTTPEARVTSRGTPVTGRPAAPLLFLSNRLDPVTPLAAARAMAALHPGAGLVVQESLGHCAVATADSSCTAHIVADYIESGVVPAGEATCSTDCGPWDEGCSLSGMSRPLFPLGLR</sequence>
<feature type="signal peptide" evidence="3">
    <location>
        <begin position="1"/>
        <end position="22"/>
    </location>
</feature>
<keyword evidence="3" id="KW-0732">Signal</keyword>
<keyword evidence="2" id="KW-0378">Hydrolase</keyword>
<feature type="domain" description="Peptidase S33 tripeptidyl aminopeptidase-like C-terminal" evidence="4">
    <location>
        <begin position="467"/>
        <end position="584"/>
    </location>
</feature>
<dbReference type="Pfam" id="PF08386">
    <property type="entry name" value="Abhydrolase_4"/>
    <property type="match status" value="1"/>
</dbReference>
<comment type="similarity">
    <text evidence="1">Belongs to the peptidase S33 family.</text>
</comment>
<comment type="caution">
    <text evidence="5">The sequence shown here is derived from an EMBL/GenBank/DDBJ whole genome shotgun (WGS) entry which is preliminary data.</text>
</comment>
<feature type="chain" id="PRO_5014472070" evidence="3">
    <location>
        <begin position="23"/>
        <end position="610"/>
    </location>
</feature>
<evidence type="ECO:0000259" key="4">
    <source>
        <dbReference type="Pfam" id="PF08386"/>
    </source>
</evidence>
<dbReference type="GO" id="GO:0016787">
    <property type="term" value="F:hydrolase activity"/>
    <property type="evidence" value="ECO:0007669"/>
    <property type="project" value="UniProtKB-KW"/>
</dbReference>
<accession>A0A2K3QPU5</accession>
<dbReference type="Gene3D" id="3.40.50.1820">
    <property type="entry name" value="alpha/beta hydrolase"/>
    <property type="match status" value="2"/>
</dbReference>
<dbReference type="Proteomes" id="UP000236621">
    <property type="component" value="Unassembled WGS sequence"/>
</dbReference>
<dbReference type="InterPro" id="IPR013595">
    <property type="entry name" value="Pept_S33_TAP-like_C"/>
</dbReference>
<evidence type="ECO:0000313" key="5">
    <source>
        <dbReference type="EMBL" id="PNY29548.1"/>
    </source>
</evidence>
<evidence type="ECO:0000256" key="3">
    <source>
        <dbReference type="SAM" id="SignalP"/>
    </source>
</evidence>
<protein>
    <submittedName>
        <fullName evidence="5">Carboxylesterase A</fullName>
    </submittedName>
</protein>